<dbReference type="InterPro" id="IPR003615">
    <property type="entry name" value="HNH_nuc"/>
</dbReference>
<name>A0A2I0QY12_9BACI</name>
<organism evidence="3 4">
    <name type="scientific">Halalkalibacillus sediminis</name>
    <dbReference type="NCBI Taxonomy" id="2018042"/>
    <lineage>
        <taxon>Bacteria</taxon>
        <taxon>Bacillati</taxon>
        <taxon>Bacillota</taxon>
        <taxon>Bacilli</taxon>
        <taxon>Bacillales</taxon>
        <taxon>Bacillaceae</taxon>
        <taxon>Halalkalibacillus</taxon>
    </lineage>
</organism>
<sequence>MARNILSSSLSKVMSDYGEFYLSSREPSKHYIGDLITKKIPQNLYEDLSLDNKHFKIYGSYGSGNLTLTPWIAILDRDISESAQNGFYIVFLFRKEMDGFYLSLNQGTSYLDNKFKNNNPKEKMTYISSFMRNDIDLPLNKFPLVNIDLQSHTNNARYYKAANICAKFYEFNNFSESDLLRDLRELLVGLDNIKRFIARRELEEVINNIVYQDEISDTKFQEDIYISEPTKTTEQPQTAPPKKGGNRESYSRNPGKAKEALKLANYKCEFDSSHKTFVSPRTGENFVEAHHLIPMGAQEDFKYSLDVPGNIVSLCPNCHRRIHHGNKEDKKEMLNYLFTQKNSKLSSFGIGLSNNELIKYYK</sequence>
<dbReference type="OrthoDB" id="9781481at2"/>
<dbReference type="AlphaFoldDB" id="A0A2I0QY12"/>
<dbReference type="Proteomes" id="UP000243524">
    <property type="component" value="Unassembled WGS sequence"/>
</dbReference>
<comment type="caution">
    <text evidence="3">The sequence shown here is derived from an EMBL/GenBank/DDBJ whole genome shotgun (WGS) entry which is preliminary data.</text>
</comment>
<dbReference type="Gene3D" id="3.30.920.90">
    <property type="match status" value="1"/>
</dbReference>
<feature type="compositionally biased region" description="Basic and acidic residues" evidence="1">
    <location>
        <begin position="245"/>
        <end position="254"/>
    </location>
</feature>
<reference evidence="3 4" key="1">
    <citation type="submission" date="2017-06" db="EMBL/GenBank/DDBJ databases">
        <title>the draft geome sequence of Illustriluteabacillus marina B3227.</title>
        <authorList>
            <person name="He R.-H."/>
            <person name="Du Z.-J."/>
        </authorList>
    </citation>
    <scope>NUCLEOTIDE SEQUENCE [LARGE SCALE GENOMIC DNA]</scope>
    <source>
        <strain evidence="3 4">B3227</strain>
    </source>
</reference>
<accession>A0A2I0QY12</accession>
<feature type="domain" description="Type IV methyl-directed restriction enzyme EcoKMcrB subunit DNA-binding" evidence="2">
    <location>
        <begin position="14"/>
        <end position="191"/>
    </location>
</feature>
<dbReference type="InterPro" id="IPR021961">
    <property type="entry name" value="McrB_DNA-bd"/>
</dbReference>
<evidence type="ECO:0000259" key="2">
    <source>
        <dbReference type="Pfam" id="PF12102"/>
    </source>
</evidence>
<evidence type="ECO:0000313" key="4">
    <source>
        <dbReference type="Proteomes" id="UP000243524"/>
    </source>
</evidence>
<dbReference type="CDD" id="cd00085">
    <property type="entry name" value="HNHc"/>
    <property type="match status" value="1"/>
</dbReference>
<dbReference type="EMBL" id="PJNH01000001">
    <property type="protein sequence ID" value="PKR79198.1"/>
    <property type="molecule type" value="Genomic_DNA"/>
</dbReference>
<proteinExistence type="predicted"/>
<feature type="region of interest" description="Disordered" evidence="1">
    <location>
        <begin position="226"/>
        <end position="254"/>
    </location>
</feature>
<evidence type="ECO:0000313" key="3">
    <source>
        <dbReference type="EMBL" id="PKR79198.1"/>
    </source>
</evidence>
<dbReference type="Pfam" id="PF12102">
    <property type="entry name" value="MrcB_N"/>
    <property type="match status" value="1"/>
</dbReference>
<evidence type="ECO:0000256" key="1">
    <source>
        <dbReference type="SAM" id="MobiDB-lite"/>
    </source>
</evidence>
<gene>
    <name evidence="3" type="ORF">CEY16_05495</name>
</gene>
<keyword evidence="4" id="KW-1185">Reference proteome</keyword>
<dbReference type="RefSeq" id="WP_101330942.1">
    <property type="nucleotide sequence ID" value="NZ_PJNH01000001.1"/>
</dbReference>
<protein>
    <submittedName>
        <fullName evidence="3">DUF3578 domain-containing protein</fullName>
    </submittedName>
</protein>